<dbReference type="Gene3D" id="3.10.450.50">
    <property type="match status" value="1"/>
</dbReference>
<dbReference type="OrthoDB" id="9810441at2"/>
<dbReference type="RefSeq" id="WP_132326120.1">
    <property type="nucleotide sequence ID" value="NZ_SMKR01000172.1"/>
</dbReference>
<organism evidence="1 2">
    <name type="scientific">Kribbella turkmenica</name>
    <dbReference type="NCBI Taxonomy" id="2530375"/>
    <lineage>
        <taxon>Bacteria</taxon>
        <taxon>Bacillati</taxon>
        <taxon>Actinomycetota</taxon>
        <taxon>Actinomycetes</taxon>
        <taxon>Propionibacteriales</taxon>
        <taxon>Kribbellaceae</taxon>
        <taxon>Kribbella</taxon>
    </lineage>
</organism>
<evidence type="ECO:0000313" key="2">
    <source>
        <dbReference type="Proteomes" id="UP000295172"/>
    </source>
</evidence>
<dbReference type="SUPFAM" id="SSF54427">
    <property type="entry name" value="NTF2-like"/>
    <property type="match status" value="1"/>
</dbReference>
<dbReference type="Proteomes" id="UP000295172">
    <property type="component" value="Unassembled WGS sequence"/>
</dbReference>
<comment type="caution">
    <text evidence="1">The sequence shown here is derived from an EMBL/GenBank/DDBJ whole genome shotgun (WGS) entry which is preliminary data.</text>
</comment>
<dbReference type="AlphaFoldDB" id="A0A4R4WGW2"/>
<sequence length="123" mass="13889">MKDFYRRYLDRCNQHRFADLADFVDPAVQINGIPVGLDQYIAGLQSVVEAFPDYHWDLRHLLADGDWHSAHLIDTGTHAGTFLDVPATGRSITAQEFAVYHLTDNKIAACWGNLDSAVFRQLV</sequence>
<keyword evidence="2" id="KW-1185">Reference proteome</keyword>
<evidence type="ECO:0000313" key="1">
    <source>
        <dbReference type="EMBL" id="TDD16587.1"/>
    </source>
</evidence>
<proteinExistence type="predicted"/>
<dbReference type="InterPro" id="IPR032710">
    <property type="entry name" value="NTF2-like_dom_sf"/>
</dbReference>
<dbReference type="EMBL" id="SMKR01000172">
    <property type="protein sequence ID" value="TDD16587.1"/>
    <property type="molecule type" value="Genomic_DNA"/>
</dbReference>
<gene>
    <name evidence="1" type="ORF">E1218_29460</name>
</gene>
<dbReference type="InterPro" id="IPR009959">
    <property type="entry name" value="Cyclase_SnoaL-like"/>
</dbReference>
<dbReference type="PANTHER" id="PTHR38436">
    <property type="entry name" value="POLYKETIDE CYCLASE SNOAL-LIKE DOMAIN"/>
    <property type="match status" value="1"/>
</dbReference>
<reference evidence="1 2" key="1">
    <citation type="submission" date="2019-02" db="EMBL/GenBank/DDBJ databases">
        <title>Draft genome sequences of novel Actinobacteria.</title>
        <authorList>
            <person name="Sahin N."/>
            <person name="Ay H."/>
            <person name="Saygin H."/>
        </authorList>
    </citation>
    <scope>NUCLEOTIDE SEQUENCE [LARGE SCALE GENOMIC DNA]</scope>
    <source>
        <strain evidence="1 2">16K104</strain>
    </source>
</reference>
<accession>A0A4R4WGW2</accession>
<dbReference type="Pfam" id="PF07366">
    <property type="entry name" value="SnoaL"/>
    <property type="match status" value="1"/>
</dbReference>
<dbReference type="GO" id="GO:0030638">
    <property type="term" value="P:polyketide metabolic process"/>
    <property type="evidence" value="ECO:0007669"/>
    <property type="project" value="InterPro"/>
</dbReference>
<dbReference type="PANTHER" id="PTHR38436:SF1">
    <property type="entry name" value="ESTER CYCLASE"/>
    <property type="match status" value="1"/>
</dbReference>
<name>A0A4R4WGW2_9ACTN</name>
<protein>
    <submittedName>
        <fullName evidence="1">Ester cyclase</fullName>
    </submittedName>
</protein>